<keyword evidence="4 9" id="KW-0812">Transmembrane</keyword>
<reference evidence="10" key="1">
    <citation type="submission" date="2022-12" db="EMBL/GenBank/DDBJ databases">
        <title>Draft genome assemblies for two species of Escallonia (Escalloniales).</title>
        <authorList>
            <person name="Chanderbali A."/>
            <person name="Dervinis C."/>
            <person name="Anghel I."/>
            <person name="Soltis D."/>
            <person name="Soltis P."/>
            <person name="Zapata F."/>
        </authorList>
    </citation>
    <scope>NUCLEOTIDE SEQUENCE</scope>
    <source>
        <strain evidence="10">UCBG64.0493</strain>
        <tissue evidence="10">Leaf</tissue>
    </source>
</reference>
<dbReference type="PANTHER" id="PTHR13202">
    <property type="entry name" value="MICROSOMAL SIGNAL PEPTIDASE 12 KDA SUBUNIT"/>
    <property type="match status" value="1"/>
</dbReference>
<keyword evidence="7 9" id="KW-0472">Membrane</keyword>
<evidence type="ECO:0000256" key="4">
    <source>
        <dbReference type="ARBA" id="ARBA00022692"/>
    </source>
</evidence>
<proteinExistence type="inferred from homology"/>
<name>A0AA89BEW2_9ASTE</name>
<comment type="subcellular location">
    <subcellularLocation>
        <location evidence="1">Endoplasmic reticulum membrane</location>
        <topology evidence="1">Multi-pass membrane protein</topology>
    </subcellularLocation>
</comment>
<keyword evidence="11" id="KW-1185">Reference proteome</keyword>
<evidence type="ECO:0000256" key="9">
    <source>
        <dbReference type="SAM" id="Phobius"/>
    </source>
</evidence>
<evidence type="ECO:0000256" key="2">
    <source>
        <dbReference type="ARBA" id="ARBA00005245"/>
    </source>
</evidence>
<evidence type="ECO:0000256" key="5">
    <source>
        <dbReference type="ARBA" id="ARBA00022824"/>
    </source>
</evidence>
<evidence type="ECO:0000256" key="8">
    <source>
        <dbReference type="ARBA" id="ARBA00045204"/>
    </source>
</evidence>
<comment type="function">
    <text evidence="8">Component of the signal peptidase complex (SPC) which catalyzes the cleavage of N-terminal signal sequences from nascent proteins as they are translocated into the lumen of the endoplasmic reticulum. Dispensable for SPC enzymatic activity.</text>
</comment>
<protein>
    <recommendedName>
        <fullName evidence="3">Signal peptidase complex subunit 1</fullName>
    </recommendedName>
</protein>
<accession>A0AA89BEW2</accession>
<sequence length="152" mass="17107">MDWQGQRLAEQLMQIMLLAFAVIAFIIGYGLGSFQMMLLVYAGGVVLTTLITVPNWPFFNRNPLKWLDPSEAEKHPRPQSASSTLKKKAMKKCFEIIECKVLAWELGEEEGIVDEQVVNLDEPSMPTTTLLLKLNFGNIHRAGRPMGFSLPL</sequence>
<evidence type="ECO:0000313" key="11">
    <source>
        <dbReference type="Proteomes" id="UP001188597"/>
    </source>
</evidence>
<organism evidence="10 11">
    <name type="scientific">Escallonia herrerae</name>
    <dbReference type="NCBI Taxonomy" id="1293975"/>
    <lineage>
        <taxon>Eukaryota</taxon>
        <taxon>Viridiplantae</taxon>
        <taxon>Streptophyta</taxon>
        <taxon>Embryophyta</taxon>
        <taxon>Tracheophyta</taxon>
        <taxon>Spermatophyta</taxon>
        <taxon>Magnoliopsida</taxon>
        <taxon>eudicotyledons</taxon>
        <taxon>Gunneridae</taxon>
        <taxon>Pentapetalae</taxon>
        <taxon>asterids</taxon>
        <taxon>campanulids</taxon>
        <taxon>Escalloniales</taxon>
        <taxon>Escalloniaceae</taxon>
        <taxon>Escallonia</taxon>
    </lineage>
</organism>
<dbReference type="EMBL" id="JAVXUP010000212">
    <property type="protein sequence ID" value="KAK3034097.1"/>
    <property type="molecule type" value="Genomic_DNA"/>
</dbReference>
<dbReference type="GO" id="GO:0005787">
    <property type="term" value="C:signal peptidase complex"/>
    <property type="evidence" value="ECO:0007669"/>
    <property type="project" value="InterPro"/>
</dbReference>
<keyword evidence="6 9" id="KW-1133">Transmembrane helix</keyword>
<feature type="transmembrane region" description="Helical" evidence="9">
    <location>
        <begin position="12"/>
        <end position="32"/>
    </location>
</feature>
<evidence type="ECO:0000256" key="6">
    <source>
        <dbReference type="ARBA" id="ARBA00022989"/>
    </source>
</evidence>
<evidence type="ECO:0000313" key="10">
    <source>
        <dbReference type="EMBL" id="KAK3034097.1"/>
    </source>
</evidence>
<feature type="transmembrane region" description="Helical" evidence="9">
    <location>
        <begin position="38"/>
        <end position="59"/>
    </location>
</feature>
<comment type="similarity">
    <text evidence="2">Belongs to the SPCS1 family.</text>
</comment>
<evidence type="ECO:0000256" key="7">
    <source>
        <dbReference type="ARBA" id="ARBA00023136"/>
    </source>
</evidence>
<dbReference type="InterPro" id="IPR009542">
    <property type="entry name" value="Spc1/SPCS1"/>
</dbReference>
<dbReference type="Pfam" id="PF06645">
    <property type="entry name" value="SPC12"/>
    <property type="match status" value="1"/>
</dbReference>
<dbReference type="GO" id="GO:0045047">
    <property type="term" value="P:protein targeting to ER"/>
    <property type="evidence" value="ECO:0007669"/>
    <property type="project" value="TreeGrafter"/>
</dbReference>
<dbReference type="PANTHER" id="PTHR13202:SF0">
    <property type="entry name" value="SIGNAL PEPTIDASE COMPLEX SUBUNIT 1"/>
    <property type="match status" value="1"/>
</dbReference>
<evidence type="ECO:0000256" key="1">
    <source>
        <dbReference type="ARBA" id="ARBA00004477"/>
    </source>
</evidence>
<dbReference type="Proteomes" id="UP001188597">
    <property type="component" value="Unassembled WGS sequence"/>
</dbReference>
<dbReference type="AlphaFoldDB" id="A0AA89BEW2"/>
<comment type="caution">
    <text evidence="10">The sequence shown here is derived from an EMBL/GenBank/DDBJ whole genome shotgun (WGS) entry which is preliminary data.</text>
</comment>
<gene>
    <name evidence="10" type="ORF">RJ639_034077</name>
</gene>
<keyword evidence="5" id="KW-0256">Endoplasmic reticulum</keyword>
<dbReference type="GO" id="GO:0006465">
    <property type="term" value="P:signal peptide processing"/>
    <property type="evidence" value="ECO:0007669"/>
    <property type="project" value="InterPro"/>
</dbReference>
<evidence type="ECO:0000256" key="3">
    <source>
        <dbReference type="ARBA" id="ARBA00017059"/>
    </source>
</evidence>